<gene>
    <name evidence="6" type="ORF">E1956_08550</name>
</gene>
<dbReference type="InterPro" id="IPR054805">
    <property type="entry name" value="StyD"/>
</dbReference>
<dbReference type="Gene3D" id="3.40.605.10">
    <property type="entry name" value="Aldehyde Dehydrogenase, Chain A, domain 1"/>
    <property type="match status" value="1"/>
</dbReference>
<evidence type="ECO:0000256" key="3">
    <source>
        <dbReference type="PROSITE-ProRule" id="PRU10007"/>
    </source>
</evidence>
<dbReference type="Proteomes" id="UP000295727">
    <property type="component" value="Chromosome 1"/>
</dbReference>
<dbReference type="SUPFAM" id="SSF53720">
    <property type="entry name" value="ALDH-like"/>
    <property type="match status" value="1"/>
</dbReference>
<dbReference type="GO" id="GO:0016620">
    <property type="term" value="F:oxidoreductase activity, acting on the aldehyde or oxo group of donors, NAD or NADP as acceptor"/>
    <property type="evidence" value="ECO:0007669"/>
    <property type="project" value="InterPro"/>
</dbReference>
<dbReference type="PROSITE" id="PS00687">
    <property type="entry name" value="ALDEHYDE_DEHYDR_GLU"/>
    <property type="match status" value="1"/>
</dbReference>
<dbReference type="InterPro" id="IPR029510">
    <property type="entry name" value="Ald_DH_CS_GLU"/>
</dbReference>
<evidence type="ECO:0000313" key="7">
    <source>
        <dbReference type="Proteomes" id="UP000295727"/>
    </source>
</evidence>
<evidence type="ECO:0000256" key="1">
    <source>
        <dbReference type="ARBA" id="ARBA00009986"/>
    </source>
</evidence>
<dbReference type="PANTHER" id="PTHR11699">
    <property type="entry name" value="ALDEHYDE DEHYDROGENASE-RELATED"/>
    <property type="match status" value="1"/>
</dbReference>
<sequence>MDRQDFTHTIRTQMFVDGRFCASGNGRTFAVFNPATGTEIAQVPDAGDADIDAAVTAARRAFEADTWRRMPPAERERLLLKLADLVERNGDELAALETLNQGKLLGFSKMLEVGGSVQWLRYMAGWATKIEGSTLDLSLAFPPGVRYNASTRRVPAGVVAAIVPWNFPLLMAVWKIAPALACGCTVVLKPAEETPLTAIRLAELAHEAGFPPGVFNVVTGQGETAGAALVRHAGVDKVTFTGSTEVGRIIGKQCANDLKRVSLELGGKSPVIVLDDCDPQRAIEGAAGAIFFNHGQVCTAGSRLYVPRARFDEIVEGIAQVARNTVLGSGFDAATQMGPLVSARHRAKVAGMIAQGRAEGGEIVAGGGDGNRAGYFVEPTVIANAENKPLTVVREEVFGPVLVVMPYDDVDEAIAAANASEYGLGASVWTNQLDRALRVVDAVQVGTVWVNTHNMVDPALPFGGFKASGIGREHGRAIIDAYTETKSVCIAY</sequence>
<keyword evidence="7" id="KW-1185">Reference proteome</keyword>
<dbReference type="NCBIfam" id="NF045735">
    <property type="entry name" value="PaDhStyDPseudo"/>
    <property type="match status" value="1"/>
</dbReference>
<dbReference type="OrthoDB" id="6187633at2"/>
<evidence type="ECO:0000256" key="2">
    <source>
        <dbReference type="ARBA" id="ARBA00023002"/>
    </source>
</evidence>
<comment type="similarity">
    <text evidence="1 4">Belongs to the aldehyde dehydrogenase family.</text>
</comment>
<keyword evidence="2 4" id="KW-0560">Oxidoreductase</keyword>
<dbReference type="InterPro" id="IPR016160">
    <property type="entry name" value="Ald_DH_CS_CYS"/>
</dbReference>
<dbReference type="AlphaFoldDB" id="A0A4P7CT79"/>
<name>A0A4P7CT79_9BURK</name>
<dbReference type="FunFam" id="3.40.309.10:FF:000012">
    <property type="entry name" value="Betaine aldehyde dehydrogenase"/>
    <property type="match status" value="1"/>
</dbReference>
<protein>
    <submittedName>
        <fullName evidence="6">Aldehyde dehydrogenase family protein</fullName>
    </submittedName>
</protein>
<dbReference type="RefSeq" id="WP_134748207.1">
    <property type="nucleotide sequence ID" value="NZ_CP038148.1"/>
</dbReference>
<dbReference type="InterPro" id="IPR016162">
    <property type="entry name" value="Ald_DH_N"/>
</dbReference>
<dbReference type="InterPro" id="IPR016161">
    <property type="entry name" value="Ald_DH/histidinol_DH"/>
</dbReference>
<evidence type="ECO:0000313" key="6">
    <source>
        <dbReference type="EMBL" id="QBQ97219.1"/>
    </source>
</evidence>
<dbReference type="Pfam" id="PF00171">
    <property type="entry name" value="Aldedh"/>
    <property type="match status" value="1"/>
</dbReference>
<feature type="active site" evidence="3">
    <location>
        <position position="264"/>
    </location>
</feature>
<dbReference type="InterPro" id="IPR015590">
    <property type="entry name" value="Aldehyde_DH_dom"/>
</dbReference>
<dbReference type="PROSITE" id="PS00070">
    <property type="entry name" value="ALDEHYDE_DEHYDR_CYS"/>
    <property type="match status" value="1"/>
</dbReference>
<accession>A0A4P7CT79</accession>
<organism evidence="6 7">
    <name type="scientific">Paraburkholderia pallida</name>
    <dbReference type="NCBI Taxonomy" id="2547399"/>
    <lineage>
        <taxon>Bacteria</taxon>
        <taxon>Pseudomonadati</taxon>
        <taxon>Pseudomonadota</taxon>
        <taxon>Betaproteobacteria</taxon>
        <taxon>Burkholderiales</taxon>
        <taxon>Burkholderiaceae</taxon>
        <taxon>Paraburkholderia</taxon>
    </lineage>
</organism>
<feature type="domain" description="Aldehyde dehydrogenase" evidence="5">
    <location>
        <begin position="24"/>
        <end position="488"/>
    </location>
</feature>
<proteinExistence type="inferred from homology"/>
<dbReference type="FunFam" id="3.40.605.10:FF:000007">
    <property type="entry name" value="NAD/NADP-dependent betaine aldehyde dehydrogenase"/>
    <property type="match status" value="1"/>
</dbReference>
<evidence type="ECO:0000256" key="4">
    <source>
        <dbReference type="RuleBase" id="RU003345"/>
    </source>
</evidence>
<reference evidence="6 7" key="1">
    <citation type="submission" date="2019-03" db="EMBL/GenBank/DDBJ databases">
        <title>Paraburkholderia sp. 7MH5, isolated from subtropical forest soil.</title>
        <authorList>
            <person name="Gao Z.-H."/>
            <person name="Qiu L.-H."/>
        </authorList>
    </citation>
    <scope>NUCLEOTIDE SEQUENCE [LARGE SCALE GENOMIC DNA]</scope>
    <source>
        <strain evidence="6 7">7MH5</strain>
    </source>
</reference>
<evidence type="ECO:0000259" key="5">
    <source>
        <dbReference type="Pfam" id="PF00171"/>
    </source>
</evidence>
<dbReference type="EMBL" id="CP038148">
    <property type="protein sequence ID" value="QBQ97219.1"/>
    <property type="molecule type" value="Genomic_DNA"/>
</dbReference>
<dbReference type="InterPro" id="IPR016163">
    <property type="entry name" value="Ald_DH_C"/>
</dbReference>
<dbReference type="KEGG" id="ppai:E1956_08550"/>
<dbReference type="Gene3D" id="3.40.309.10">
    <property type="entry name" value="Aldehyde Dehydrogenase, Chain A, domain 2"/>
    <property type="match status" value="1"/>
</dbReference>